<dbReference type="GO" id="GO:0001916">
    <property type="term" value="P:positive regulation of T cell mediated cytotoxicity"/>
    <property type="evidence" value="ECO:0007669"/>
    <property type="project" value="TreeGrafter"/>
</dbReference>
<dbReference type="GO" id="GO:0009897">
    <property type="term" value="C:external side of plasma membrane"/>
    <property type="evidence" value="ECO:0007669"/>
    <property type="project" value="TreeGrafter"/>
</dbReference>
<dbReference type="PROSITE" id="PS00290">
    <property type="entry name" value="IG_MHC"/>
    <property type="match status" value="1"/>
</dbReference>
<dbReference type="PROSITE" id="PS50835">
    <property type="entry name" value="IG_LIKE"/>
    <property type="match status" value="1"/>
</dbReference>
<dbReference type="OrthoDB" id="8890485at2759"/>
<dbReference type="InterPro" id="IPR003597">
    <property type="entry name" value="Ig_C1-set"/>
</dbReference>
<feature type="non-terminal residue" evidence="3">
    <location>
        <position position="272"/>
    </location>
</feature>
<dbReference type="InterPro" id="IPR036179">
    <property type="entry name" value="Ig-like_dom_sf"/>
</dbReference>
<dbReference type="InterPro" id="IPR007110">
    <property type="entry name" value="Ig-like_dom"/>
</dbReference>
<dbReference type="GO" id="GO:0048006">
    <property type="term" value="P:antigen processing and presentation, endogenous lipid antigen via MHC class Ib"/>
    <property type="evidence" value="ECO:0007669"/>
    <property type="project" value="TreeGrafter"/>
</dbReference>
<dbReference type="SUPFAM" id="SSF54452">
    <property type="entry name" value="MHC antigen-recognition domain"/>
    <property type="match status" value="1"/>
</dbReference>
<protein>
    <submittedName>
        <fullName evidence="3">CD1A protein</fullName>
    </submittedName>
</protein>
<dbReference type="InterPro" id="IPR050208">
    <property type="entry name" value="MHC_class-I_related"/>
</dbReference>
<dbReference type="Pfam" id="PF07654">
    <property type="entry name" value="C1-set"/>
    <property type="match status" value="1"/>
</dbReference>
<organism evidence="3 4">
    <name type="scientific">Bucco capensis</name>
    <name type="common">collared puffbird</name>
    <dbReference type="NCBI Taxonomy" id="135168"/>
    <lineage>
        <taxon>Eukaryota</taxon>
        <taxon>Metazoa</taxon>
        <taxon>Chordata</taxon>
        <taxon>Craniata</taxon>
        <taxon>Vertebrata</taxon>
        <taxon>Euteleostomi</taxon>
        <taxon>Archelosauria</taxon>
        <taxon>Archosauria</taxon>
        <taxon>Dinosauria</taxon>
        <taxon>Saurischia</taxon>
        <taxon>Theropoda</taxon>
        <taxon>Coelurosauria</taxon>
        <taxon>Aves</taxon>
        <taxon>Neognathae</taxon>
        <taxon>Neoaves</taxon>
        <taxon>Telluraves</taxon>
        <taxon>Coraciimorphae</taxon>
        <taxon>Piciformes</taxon>
        <taxon>Bucconidae</taxon>
        <taxon>Bucco</taxon>
    </lineage>
</organism>
<dbReference type="Proteomes" id="UP000534107">
    <property type="component" value="Unassembled WGS sequence"/>
</dbReference>
<evidence type="ECO:0000313" key="4">
    <source>
        <dbReference type="Proteomes" id="UP000534107"/>
    </source>
</evidence>
<gene>
    <name evidence="3" type="primary">Cd1a</name>
    <name evidence="3" type="ORF">BUCCAP_R08217</name>
</gene>
<dbReference type="InterPro" id="IPR003006">
    <property type="entry name" value="Ig/MHC_CS"/>
</dbReference>
<dbReference type="Gene3D" id="3.30.500.10">
    <property type="entry name" value="MHC class I-like antigen recognition-like"/>
    <property type="match status" value="1"/>
</dbReference>
<evidence type="ECO:0000256" key="1">
    <source>
        <dbReference type="ARBA" id="ARBA00023180"/>
    </source>
</evidence>
<dbReference type="PANTHER" id="PTHR16675:SF160">
    <property type="entry name" value="T-CELL SURFACE GLYCOPROTEIN CD1A"/>
    <property type="match status" value="1"/>
</dbReference>
<evidence type="ECO:0000259" key="2">
    <source>
        <dbReference type="PROSITE" id="PS50835"/>
    </source>
</evidence>
<dbReference type="GO" id="GO:0030883">
    <property type="term" value="F:endogenous lipid antigen binding"/>
    <property type="evidence" value="ECO:0007669"/>
    <property type="project" value="TreeGrafter"/>
</dbReference>
<dbReference type="GO" id="GO:0006955">
    <property type="term" value="P:immune response"/>
    <property type="evidence" value="ECO:0007669"/>
    <property type="project" value="TreeGrafter"/>
</dbReference>
<dbReference type="AlphaFoldDB" id="A0A7K9ICF5"/>
<feature type="domain" description="Ig-like" evidence="2">
    <location>
        <begin position="179"/>
        <end position="272"/>
    </location>
</feature>
<dbReference type="InterPro" id="IPR013783">
    <property type="entry name" value="Ig-like_fold"/>
</dbReference>
<keyword evidence="4" id="KW-1185">Reference proteome</keyword>
<dbReference type="SUPFAM" id="SSF48726">
    <property type="entry name" value="Immunoglobulin"/>
    <property type="match status" value="1"/>
</dbReference>
<name>A0A7K9ICF5_9PICI</name>
<dbReference type="GO" id="GO:0030884">
    <property type="term" value="F:exogenous lipid antigen binding"/>
    <property type="evidence" value="ECO:0007669"/>
    <property type="project" value="TreeGrafter"/>
</dbReference>
<dbReference type="InterPro" id="IPR037055">
    <property type="entry name" value="MHC_I-like_Ag-recog_sf"/>
</dbReference>
<dbReference type="GO" id="GO:0005615">
    <property type="term" value="C:extracellular space"/>
    <property type="evidence" value="ECO:0007669"/>
    <property type="project" value="TreeGrafter"/>
</dbReference>
<dbReference type="PANTHER" id="PTHR16675">
    <property type="entry name" value="MHC CLASS I-RELATED"/>
    <property type="match status" value="1"/>
</dbReference>
<accession>A0A7K9ICF5</accession>
<dbReference type="GO" id="GO:0071723">
    <property type="term" value="F:lipopeptide binding"/>
    <property type="evidence" value="ECO:0007669"/>
    <property type="project" value="TreeGrafter"/>
</dbReference>
<evidence type="ECO:0000313" key="3">
    <source>
        <dbReference type="EMBL" id="NXH22835.1"/>
    </source>
</evidence>
<proteinExistence type="predicted"/>
<dbReference type="SMART" id="SM00407">
    <property type="entry name" value="IGc1"/>
    <property type="match status" value="1"/>
</dbReference>
<comment type="caution">
    <text evidence="3">The sequence shown here is derived from an EMBL/GenBank/DDBJ whole genome shotgun (WGS) entry which is preliminary data.</text>
</comment>
<dbReference type="Pfam" id="PF16497">
    <property type="entry name" value="MHC_I_3"/>
    <property type="match status" value="1"/>
</dbReference>
<feature type="non-terminal residue" evidence="3">
    <location>
        <position position="1"/>
    </location>
</feature>
<sequence>LQILHTTVLTNTTSAEVFGVLFLGDVPLLAVDPINWNPHFYWPWVQQASSEGDAEQILSHYKIVLRNMIRFVHEHAELAKLSYPLIVQMRGGCALYPNETIWTFLEVGEDGRDLVAFKLDRHQWEPKQSSRLAEDISKSLNGMKSITGVLEHLLSIFCRDLMVTLCSYGKADLERQEAPVATVFARTRSPAQLLLVCRVTGFYPRPISVAWLRDGQEVPPGPALNTSTILPNADLTYQLRSILAVAPGDGHSYACRVSHRSLGTRSLLIPWG</sequence>
<dbReference type="EMBL" id="VWZO01022189">
    <property type="protein sequence ID" value="NXH22835.1"/>
    <property type="molecule type" value="Genomic_DNA"/>
</dbReference>
<keyword evidence="1" id="KW-0325">Glycoprotein</keyword>
<dbReference type="InterPro" id="IPR011162">
    <property type="entry name" value="MHC_I/II-like_Ag-recog"/>
</dbReference>
<dbReference type="GO" id="GO:0048007">
    <property type="term" value="P:antigen processing and presentation, exogenous lipid antigen via MHC class Ib"/>
    <property type="evidence" value="ECO:0007669"/>
    <property type="project" value="TreeGrafter"/>
</dbReference>
<dbReference type="InterPro" id="IPR011161">
    <property type="entry name" value="MHC_I-like_Ag-recog"/>
</dbReference>
<dbReference type="Gene3D" id="2.60.40.10">
    <property type="entry name" value="Immunoglobulins"/>
    <property type="match status" value="1"/>
</dbReference>
<reference evidence="3 4" key="1">
    <citation type="submission" date="2019-09" db="EMBL/GenBank/DDBJ databases">
        <title>Bird 10,000 Genomes (B10K) Project - Family phase.</title>
        <authorList>
            <person name="Zhang G."/>
        </authorList>
    </citation>
    <scope>NUCLEOTIDE SEQUENCE [LARGE SCALE GENOMIC DNA]</scope>
    <source>
        <strain evidence="3">B10K-DU-001-16</strain>
        <tissue evidence="3">Muscle</tissue>
    </source>
</reference>